<dbReference type="GO" id="GO:0005829">
    <property type="term" value="C:cytosol"/>
    <property type="evidence" value="ECO:0007669"/>
    <property type="project" value="TreeGrafter"/>
</dbReference>
<sequence>MSFDDENGVFRVVINDEEQYAIWPDYRPVPAGWREVGVTGNKVTCLAHIETVWTDMRPRSLREHFAAQGNAHDGREGQQGQERDEGRHGF</sequence>
<dbReference type="AlphaFoldDB" id="A0A5E4UTV6"/>
<dbReference type="GO" id="GO:0019290">
    <property type="term" value="P:siderophore biosynthetic process"/>
    <property type="evidence" value="ECO:0007669"/>
    <property type="project" value="TreeGrafter"/>
</dbReference>
<gene>
    <name evidence="3" type="ORF">PTE31013_02258</name>
</gene>
<feature type="compositionally biased region" description="Basic and acidic residues" evidence="1">
    <location>
        <begin position="72"/>
        <end position="90"/>
    </location>
</feature>
<proteinExistence type="predicted"/>
<reference evidence="3 4" key="1">
    <citation type="submission" date="2019-08" db="EMBL/GenBank/DDBJ databases">
        <authorList>
            <person name="Peeters C."/>
        </authorList>
    </citation>
    <scope>NUCLEOTIDE SEQUENCE [LARGE SCALE GENOMIC DNA]</scope>
    <source>
        <strain evidence="3 4">LMG 31013</strain>
    </source>
</reference>
<feature type="region of interest" description="Disordered" evidence="1">
    <location>
        <begin position="63"/>
        <end position="90"/>
    </location>
</feature>
<accession>A0A5E4UTV6</accession>
<dbReference type="Gene3D" id="3.90.820.10">
    <property type="entry name" value="Structural Genomics, Unknown Function 30-nov-00 1gh9 Mol_id"/>
    <property type="match status" value="1"/>
</dbReference>
<dbReference type="RefSeq" id="WP_150612876.1">
    <property type="nucleotide sequence ID" value="NZ_CABPRU010000004.1"/>
</dbReference>
<protein>
    <submittedName>
        <fullName evidence="3">Antibiotic synthesis protein MbtH</fullName>
    </submittedName>
</protein>
<keyword evidence="4" id="KW-1185">Reference proteome</keyword>
<dbReference type="SUPFAM" id="SSF160582">
    <property type="entry name" value="MbtH-like"/>
    <property type="match status" value="1"/>
</dbReference>
<dbReference type="PANTHER" id="PTHR38444:SF1">
    <property type="entry name" value="ENTEROBACTIN BIOSYNTHESIS PROTEIN YBDZ"/>
    <property type="match status" value="1"/>
</dbReference>
<evidence type="ECO:0000313" key="3">
    <source>
        <dbReference type="EMBL" id="VVE03368.1"/>
    </source>
</evidence>
<dbReference type="Pfam" id="PF03621">
    <property type="entry name" value="MbtH"/>
    <property type="match status" value="1"/>
</dbReference>
<evidence type="ECO:0000259" key="2">
    <source>
        <dbReference type="SMART" id="SM00923"/>
    </source>
</evidence>
<organism evidence="3 4">
    <name type="scientific">Pandoraea terrigena</name>
    <dbReference type="NCBI Taxonomy" id="2508292"/>
    <lineage>
        <taxon>Bacteria</taxon>
        <taxon>Pseudomonadati</taxon>
        <taxon>Pseudomonadota</taxon>
        <taxon>Betaproteobacteria</taxon>
        <taxon>Burkholderiales</taxon>
        <taxon>Burkholderiaceae</taxon>
        <taxon>Pandoraea</taxon>
    </lineage>
</organism>
<evidence type="ECO:0000256" key="1">
    <source>
        <dbReference type="SAM" id="MobiDB-lite"/>
    </source>
</evidence>
<dbReference type="EMBL" id="CABPRU010000004">
    <property type="protein sequence ID" value="VVE03368.1"/>
    <property type="molecule type" value="Genomic_DNA"/>
</dbReference>
<dbReference type="Proteomes" id="UP000334380">
    <property type="component" value="Unassembled WGS sequence"/>
</dbReference>
<evidence type="ECO:0000313" key="4">
    <source>
        <dbReference type="Proteomes" id="UP000334380"/>
    </source>
</evidence>
<dbReference type="InterPro" id="IPR037407">
    <property type="entry name" value="MLP_fam"/>
</dbReference>
<dbReference type="SMART" id="SM00923">
    <property type="entry name" value="MbtH"/>
    <property type="match status" value="1"/>
</dbReference>
<dbReference type="InterPro" id="IPR038020">
    <property type="entry name" value="MbtH-like_sf"/>
</dbReference>
<feature type="domain" description="MbtH-like" evidence="2">
    <location>
        <begin position="1"/>
        <end position="51"/>
    </location>
</feature>
<dbReference type="PANTHER" id="PTHR38444">
    <property type="entry name" value="ENTEROBACTIN BIOSYNTHESIS PROTEIN YBDZ"/>
    <property type="match status" value="1"/>
</dbReference>
<name>A0A5E4UTV6_9BURK</name>
<dbReference type="OrthoDB" id="7584480at2"/>
<dbReference type="InterPro" id="IPR005153">
    <property type="entry name" value="MbtH-like_dom"/>
</dbReference>